<sequence length="584" mass="59798">MPVAAFSAFSALVAVSVAVSSGMGPASVLEAGQGSAFGGQRDTAGSRDGWSLLAAGPTGARPPAAPEGDRRSDSPVRDGAEGHQAWREGSGRGAENSSVRPSPRAPQLYEGELPVNTIIAPASGPVLEGGRFGWRIAPDRGGREFHNGTDVSAAEGLPVVAALDGVVTDVFWDVWGGNRVEVTHADGLKTTYNHLKDVRVEIGDELVASERLGTIGQTGIRVTGPHLHFETWVDGAAVDPQSFDWIDGSRVIPASRDKYTLEEPTADPADDAAVTDVAKADAEKKAQEETAAEKKAAEKKAAEKKAAEQKKKTEAEKKAAEQKKKTEAEKKEAEQKAAEQKEAAPAEKAEPAPVPEAPAVPEPVVEPEAPAAPAPAPVPAAPAVPEPVVEPEAPAAPAPAPVPAAPAAPEPVVQPPAPEAPVEPITPAPAPVPAAPAVPEPVVQPPAPEAPAEPTTPEPTAPEPATPEPTAPEPTPAPVPIPDEIRDTDGDGKLDVDDDDIDGDGKTNDVDDDIDGDGKLNAVDDDIDGDGLLNEVDPDRDGDGKPNAEDEQPDVPALITAAPAAASAAVTPGPGVTESGVTEK</sequence>
<dbReference type="SUPFAM" id="SSF103647">
    <property type="entry name" value="TSP type-3 repeat"/>
    <property type="match status" value="1"/>
</dbReference>
<dbReference type="InterPro" id="IPR050570">
    <property type="entry name" value="Cell_wall_metabolism_enzyme"/>
</dbReference>
<dbReference type="GO" id="GO:0004222">
    <property type="term" value="F:metalloendopeptidase activity"/>
    <property type="evidence" value="ECO:0007669"/>
    <property type="project" value="TreeGrafter"/>
</dbReference>
<feature type="domain" description="M23ase beta-sheet core" evidence="2">
    <location>
        <begin position="145"/>
        <end position="240"/>
    </location>
</feature>
<dbReference type="Pfam" id="PF01551">
    <property type="entry name" value="Peptidase_M23"/>
    <property type="match status" value="1"/>
</dbReference>
<reference evidence="3" key="2">
    <citation type="submission" date="2020-09" db="EMBL/GenBank/DDBJ databases">
        <authorList>
            <person name="Sun Q."/>
            <person name="Zhou Y."/>
        </authorList>
    </citation>
    <scope>NUCLEOTIDE SEQUENCE</scope>
    <source>
        <strain evidence="3">CGMCC 1.12187</strain>
    </source>
</reference>
<reference evidence="3" key="1">
    <citation type="journal article" date="2014" name="Int. J. Syst. Evol. Microbiol.">
        <title>Complete genome sequence of Corynebacterium casei LMG S-19264T (=DSM 44701T), isolated from a smear-ripened cheese.</title>
        <authorList>
            <consortium name="US DOE Joint Genome Institute (JGI-PGF)"/>
            <person name="Walter F."/>
            <person name="Albersmeier A."/>
            <person name="Kalinowski J."/>
            <person name="Ruckert C."/>
        </authorList>
    </citation>
    <scope>NUCLEOTIDE SEQUENCE</scope>
    <source>
        <strain evidence="3">CGMCC 1.12187</strain>
    </source>
</reference>
<organism evidence="3 4">
    <name type="scientific">Kocuria dechangensis</name>
    <dbReference type="NCBI Taxonomy" id="1176249"/>
    <lineage>
        <taxon>Bacteria</taxon>
        <taxon>Bacillati</taxon>
        <taxon>Actinomycetota</taxon>
        <taxon>Actinomycetes</taxon>
        <taxon>Micrococcales</taxon>
        <taxon>Micrococcaceae</taxon>
        <taxon>Kocuria</taxon>
    </lineage>
</organism>
<evidence type="ECO:0000259" key="2">
    <source>
        <dbReference type="Pfam" id="PF01551"/>
    </source>
</evidence>
<dbReference type="InterPro" id="IPR011055">
    <property type="entry name" value="Dup_hybrid_motif"/>
</dbReference>
<dbReference type="InterPro" id="IPR016047">
    <property type="entry name" value="M23ase_b-sheet_dom"/>
</dbReference>
<feature type="compositionally biased region" description="Low complexity" evidence="1">
    <location>
        <begin position="557"/>
        <end position="569"/>
    </location>
</feature>
<dbReference type="RefSeq" id="WP_188535573.1">
    <property type="nucleotide sequence ID" value="NZ_BMEQ01000005.1"/>
</dbReference>
<dbReference type="Gene3D" id="2.70.70.10">
    <property type="entry name" value="Glucose Permease (Domain IIA)"/>
    <property type="match status" value="1"/>
</dbReference>
<dbReference type="Proteomes" id="UP000638848">
    <property type="component" value="Unassembled WGS sequence"/>
</dbReference>
<comment type="caution">
    <text evidence="3">The sequence shown here is derived from an EMBL/GenBank/DDBJ whole genome shotgun (WGS) entry which is preliminary data.</text>
</comment>
<accession>A0A917GN47</accession>
<protein>
    <recommendedName>
        <fullName evidence="2">M23ase beta-sheet core domain-containing protein</fullName>
    </recommendedName>
</protein>
<keyword evidence="4" id="KW-1185">Reference proteome</keyword>
<feature type="compositionally biased region" description="Basic and acidic residues" evidence="1">
    <location>
        <begin position="483"/>
        <end position="495"/>
    </location>
</feature>
<feature type="compositionally biased region" description="Basic and acidic residues" evidence="1">
    <location>
        <begin position="278"/>
        <end position="350"/>
    </location>
</feature>
<dbReference type="EMBL" id="BMEQ01000005">
    <property type="protein sequence ID" value="GGG52353.1"/>
    <property type="molecule type" value="Genomic_DNA"/>
</dbReference>
<feature type="region of interest" description="Disordered" evidence="1">
    <location>
        <begin position="33"/>
        <end position="108"/>
    </location>
</feature>
<dbReference type="PANTHER" id="PTHR21666:SF270">
    <property type="entry name" value="MUREIN HYDROLASE ACTIVATOR ENVC"/>
    <property type="match status" value="1"/>
</dbReference>
<proteinExistence type="predicted"/>
<feature type="compositionally biased region" description="Basic and acidic residues" evidence="1">
    <location>
        <begin position="537"/>
        <end position="548"/>
    </location>
</feature>
<gene>
    <name evidence="3" type="ORF">GCM10011374_13880</name>
</gene>
<feature type="region of interest" description="Disordered" evidence="1">
    <location>
        <begin position="257"/>
        <end position="584"/>
    </location>
</feature>
<dbReference type="PANTHER" id="PTHR21666">
    <property type="entry name" value="PEPTIDASE-RELATED"/>
    <property type="match status" value="1"/>
</dbReference>
<feature type="compositionally biased region" description="Pro residues" evidence="1">
    <location>
        <begin position="394"/>
        <end position="481"/>
    </location>
</feature>
<dbReference type="CDD" id="cd12797">
    <property type="entry name" value="M23_peptidase"/>
    <property type="match status" value="1"/>
</dbReference>
<evidence type="ECO:0000313" key="3">
    <source>
        <dbReference type="EMBL" id="GGG52353.1"/>
    </source>
</evidence>
<dbReference type="AlphaFoldDB" id="A0A917GN47"/>
<dbReference type="InterPro" id="IPR028974">
    <property type="entry name" value="TSP_type-3_rpt"/>
</dbReference>
<feature type="compositionally biased region" description="Pro residues" evidence="1">
    <location>
        <begin position="370"/>
        <end position="385"/>
    </location>
</feature>
<dbReference type="GO" id="GO:0005509">
    <property type="term" value="F:calcium ion binding"/>
    <property type="evidence" value="ECO:0007669"/>
    <property type="project" value="InterPro"/>
</dbReference>
<dbReference type="SUPFAM" id="SSF51261">
    <property type="entry name" value="Duplicated hybrid motif"/>
    <property type="match status" value="1"/>
</dbReference>
<feature type="compositionally biased region" description="Pro residues" evidence="1">
    <location>
        <begin position="352"/>
        <end position="361"/>
    </location>
</feature>
<evidence type="ECO:0000256" key="1">
    <source>
        <dbReference type="SAM" id="MobiDB-lite"/>
    </source>
</evidence>
<feature type="compositionally biased region" description="Basic and acidic residues" evidence="1">
    <location>
        <begin position="67"/>
        <end position="90"/>
    </location>
</feature>
<evidence type="ECO:0000313" key="4">
    <source>
        <dbReference type="Proteomes" id="UP000638848"/>
    </source>
</evidence>
<name>A0A917GN47_9MICC</name>